<dbReference type="EMBL" id="DSTU01000007">
    <property type="protein sequence ID" value="HFJ54212.1"/>
    <property type="molecule type" value="Genomic_DNA"/>
</dbReference>
<protein>
    <submittedName>
        <fullName evidence="1">Uncharacterized protein</fullName>
    </submittedName>
</protein>
<name>A0A7C1NE00_UNCW3</name>
<accession>A0A7C1NE00</accession>
<dbReference type="EMBL" id="DSLG01000004">
    <property type="protein sequence ID" value="HEA87118.1"/>
    <property type="molecule type" value="Genomic_DNA"/>
</dbReference>
<organism evidence="1">
    <name type="scientific">candidate division WOR-3 bacterium</name>
    <dbReference type="NCBI Taxonomy" id="2052148"/>
    <lineage>
        <taxon>Bacteria</taxon>
        <taxon>Bacteria division WOR-3</taxon>
    </lineage>
</organism>
<gene>
    <name evidence="1" type="ORF">ENP94_03805</name>
    <name evidence="2" type="ORF">ENS16_05940</name>
</gene>
<dbReference type="AlphaFoldDB" id="A0A7C1NE00"/>
<sequence>MVHEPKVGEFWGRGRFRKRIREVITLSNGWYLIKTDNSKSKRDFKVKVIFQVHPSRSMTPKHAHFAIDLYGKICASHDRAKKLLEAIIKVWSGNDVRQVVAEYQHECSGLPGYPLEYILHALNWILEQEDLNFNGRPGRKQEELNNICNKQGITLLPSRKGSHLAIALLCDIMNGTHPVEALLKANIDVAPRLG</sequence>
<reference evidence="1" key="1">
    <citation type="journal article" date="2020" name="mSystems">
        <title>Genome- and Community-Level Interaction Insights into Carbon Utilization and Element Cycling Functions of Hydrothermarchaeota in Hydrothermal Sediment.</title>
        <authorList>
            <person name="Zhou Z."/>
            <person name="Liu Y."/>
            <person name="Xu W."/>
            <person name="Pan J."/>
            <person name="Luo Z.H."/>
            <person name="Li M."/>
        </authorList>
    </citation>
    <scope>NUCLEOTIDE SEQUENCE [LARGE SCALE GENOMIC DNA]</scope>
    <source>
        <strain evidence="1">SpSt-265</strain>
        <strain evidence="2">SpSt-465</strain>
    </source>
</reference>
<comment type="caution">
    <text evidence="1">The sequence shown here is derived from an EMBL/GenBank/DDBJ whole genome shotgun (WGS) entry which is preliminary data.</text>
</comment>
<proteinExistence type="predicted"/>
<evidence type="ECO:0000313" key="2">
    <source>
        <dbReference type="EMBL" id="HFJ54212.1"/>
    </source>
</evidence>
<evidence type="ECO:0000313" key="1">
    <source>
        <dbReference type="EMBL" id="HEA87118.1"/>
    </source>
</evidence>